<keyword evidence="1" id="KW-0732">Signal</keyword>
<dbReference type="Proteomes" id="UP000215199">
    <property type="component" value="Unassembled WGS sequence"/>
</dbReference>
<dbReference type="AlphaFoldDB" id="A0A229TBM9"/>
<feature type="domain" description="Ricin B lectin" evidence="2">
    <location>
        <begin position="502"/>
        <end position="578"/>
    </location>
</feature>
<feature type="domain" description="Ricin B lectin" evidence="2">
    <location>
        <begin position="412"/>
        <end position="496"/>
    </location>
</feature>
<dbReference type="PANTHER" id="PTHR38792:SF3">
    <property type="entry name" value="BNR_ASP-BOX REPEAT DOMAIN PROTEIN (AFU_ORTHOLOGUE AFUA_7G06430)-RELATED"/>
    <property type="match status" value="1"/>
</dbReference>
<feature type="chain" id="PRO_5012240587" evidence="1">
    <location>
        <begin position="26"/>
        <end position="653"/>
    </location>
</feature>
<name>A0A229TBM9_9PSEU</name>
<feature type="signal peptide" evidence="1">
    <location>
        <begin position="1"/>
        <end position="25"/>
    </location>
</feature>
<protein>
    <submittedName>
        <fullName evidence="3">Ricin-type beta-trefoil lectin domain protein</fullName>
    </submittedName>
</protein>
<dbReference type="RefSeq" id="WP_093947722.1">
    <property type="nucleotide sequence ID" value="NZ_NMUL01000010.1"/>
</dbReference>
<dbReference type="PROSITE" id="PS50231">
    <property type="entry name" value="RICIN_B_LECTIN"/>
    <property type="match status" value="2"/>
</dbReference>
<dbReference type="InterPro" id="IPR000772">
    <property type="entry name" value="Ricin_B_lectin"/>
</dbReference>
<evidence type="ECO:0000259" key="2">
    <source>
        <dbReference type="Pfam" id="PF14200"/>
    </source>
</evidence>
<organism evidence="3 4">
    <name type="scientific">Amycolatopsis vastitatis</name>
    <dbReference type="NCBI Taxonomy" id="1905142"/>
    <lineage>
        <taxon>Bacteria</taxon>
        <taxon>Bacillati</taxon>
        <taxon>Actinomycetota</taxon>
        <taxon>Actinomycetes</taxon>
        <taxon>Pseudonocardiales</taxon>
        <taxon>Pseudonocardiaceae</taxon>
        <taxon>Amycolatopsis</taxon>
    </lineage>
</organism>
<dbReference type="CDD" id="cd00161">
    <property type="entry name" value="beta-trefoil_Ricin-like"/>
    <property type="match status" value="2"/>
</dbReference>
<keyword evidence="3" id="KW-0430">Lectin</keyword>
<reference evidence="4" key="1">
    <citation type="submission" date="2017-07" db="EMBL/GenBank/DDBJ databases">
        <title>Comparative genome mining reveals phylogenetic distribution patterns of secondary metabolites in Amycolatopsis.</title>
        <authorList>
            <person name="Adamek M."/>
            <person name="Alanjary M."/>
            <person name="Sales-Ortells H."/>
            <person name="Goodfellow M."/>
            <person name="Bull A.T."/>
            <person name="Kalinowski J."/>
            <person name="Ziemert N."/>
        </authorList>
    </citation>
    <scope>NUCLEOTIDE SEQUENCE [LARGE SCALE GENOMIC DNA]</scope>
    <source>
        <strain evidence="4">H5</strain>
    </source>
</reference>
<dbReference type="EMBL" id="NMUL01000010">
    <property type="protein sequence ID" value="OXM68400.1"/>
    <property type="molecule type" value="Genomic_DNA"/>
</dbReference>
<gene>
    <name evidence="3" type="ORF">CF165_12855</name>
</gene>
<evidence type="ECO:0000256" key="1">
    <source>
        <dbReference type="SAM" id="SignalP"/>
    </source>
</evidence>
<evidence type="ECO:0000313" key="4">
    <source>
        <dbReference type="Proteomes" id="UP000215199"/>
    </source>
</evidence>
<dbReference type="SUPFAM" id="SSF50370">
    <property type="entry name" value="Ricin B-like lectins"/>
    <property type="match status" value="2"/>
</dbReference>
<sequence>MARSFKVVLLVVVAALLGVSPAATARTSGPTTIFKPAAAAGYVNPGVMYARSITLHHNGEANGTLVSTFEVYRNAGAPVFPVYRSSDAGKNWTSVSQVTDTVNGYGMRWNPEIYELPAQLGTLPAGTLLVSGLSVPSDMSSTEILLYASTDIGKTWKLLSSVAKGGPAKVQDPNTPVWEPVLLMHDGKLVVYYSDQRDNAKHSQKLVHQVTTNGRTWGPVVDDVAYPAQSARPGMATVAQLPGGRWIMTYEYCGAPQGSCPVYYRIATDPEKFLQADDHQIILDDGSKPCCQPFVVWTPAGGPQGTIVVSDGGQTALAVNTAGGDPTQWRSQASNAPGGYSRGLMVMPDGNTVMSVTGGYHDSNYLNTVEFALDHVAPGISTGATYTLTNDHSGLNLGVDRTSAVQQSGAAAWVLDRRPSGYFTVANAGRVLSVVGGSTVDGARLEVRTPSPGSATQEWAVAQQTDGTFELVNRKSGKLLEDFAWSASPGAPMAQWSDTDGRNQRWTLHQTAPPDLTDGDFTIQNQLGRYLEISAGSTAPGTQADQWWYANQPWHLWHFVAAGGGYRIVNAKSGLALTDTHPAGSEAITQTAVDTGNPQQVWTLVSSGDRTLIENVGSGRFVTITNGSPSNLAKAVSWTELDTPDQFWTVRRL</sequence>
<evidence type="ECO:0000313" key="3">
    <source>
        <dbReference type="EMBL" id="OXM68400.1"/>
    </source>
</evidence>
<dbReference type="Gene3D" id="2.80.10.50">
    <property type="match status" value="3"/>
</dbReference>
<dbReference type="GO" id="GO:0030246">
    <property type="term" value="F:carbohydrate binding"/>
    <property type="evidence" value="ECO:0007669"/>
    <property type="project" value="UniProtKB-KW"/>
</dbReference>
<dbReference type="SUPFAM" id="SSF50939">
    <property type="entry name" value="Sialidases"/>
    <property type="match status" value="1"/>
</dbReference>
<dbReference type="Pfam" id="PF14200">
    <property type="entry name" value="RicinB_lectin_2"/>
    <property type="match status" value="2"/>
</dbReference>
<dbReference type="InterPro" id="IPR036278">
    <property type="entry name" value="Sialidase_sf"/>
</dbReference>
<dbReference type="OrthoDB" id="5958808at2"/>
<dbReference type="CDD" id="cd15482">
    <property type="entry name" value="Sialidase_non-viral"/>
    <property type="match status" value="1"/>
</dbReference>
<comment type="caution">
    <text evidence="3">The sequence shown here is derived from an EMBL/GenBank/DDBJ whole genome shotgun (WGS) entry which is preliminary data.</text>
</comment>
<dbReference type="InterPro" id="IPR035992">
    <property type="entry name" value="Ricin_B-like_lectins"/>
</dbReference>
<dbReference type="Gene3D" id="2.120.10.10">
    <property type="match status" value="1"/>
</dbReference>
<dbReference type="PANTHER" id="PTHR38792">
    <property type="entry name" value="BNR/ASP-BOX REPEAT DOMAIN PROTEIN (AFU_ORTHOLOGUE AFUA_7G06430)-RELATED"/>
    <property type="match status" value="1"/>
</dbReference>
<accession>A0A229TBM9</accession>
<proteinExistence type="predicted"/>
<keyword evidence="4" id="KW-1185">Reference proteome</keyword>